<dbReference type="Proteomes" id="UP001222296">
    <property type="component" value="Chromosome"/>
</dbReference>
<protein>
    <recommendedName>
        <fullName evidence="8 9">Cell division protein ZipA</fullName>
    </recommendedName>
</protein>
<dbReference type="RefSeq" id="WP_021112086.1">
    <property type="nucleotide sequence ID" value="NZ_CP054198.1"/>
</dbReference>
<keyword evidence="6 8" id="KW-0472">Membrane</keyword>
<dbReference type="GO" id="GO:0043093">
    <property type="term" value="P:FtsZ-dependent cytokinesis"/>
    <property type="evidence" value="ECO:0007669"/>
    <property type="project" value="UniProtKB-UniRule"/>
</dbReference>
<accession>A0A084EH43</accession>
<name>A0A084EH43_GLAPU</name>
<evidence type="ECO:0000256" key="7">
    <source>
        <dbReference type="ARBA" id="ARBA00023306"/>
    </source>
</evidence>
<evidence type="ECO:0000313" key="13">
    <source>
        <dbReference type="Proteomes" id="UP001148834"/>
    </source>
</evidence>
<comment type="function">
    <text evidence="8 9">Essential cell division protein that stabilizes the FtsZ protofilaments by cross-linking them and that serves as a cytoplasmic membrane anchor for the Z ring. Also required for the recruitment to the septal ring of downstream cell division proteins.</text>
</comment>
<comment type="subunit">
    <text evidence="8">Interacts with FtsZ via their C-terminal domains.</text>
</comment>
<evidence type="ECO:0000256" key="3">
    <source>
        <dbReference type="ARBA" id="ARBA00022618"/>
    </source>
</evidence>
<comment type="similarity">
    <text evidence="8 9">Belongs to the ZipA family.</text>
</comment>
<keyword evidence="7 8" id="KW-0131">Cell cycle</keyword>
<evidence type="ECO:0000256" key="4">
    <source>
        <dbReference type="ARBA" id="ARBA00022692"/>
    </source>
</evidence>
<dbReference type="AlphaFoldDB" id="A0A084EH43"/>
<dbReference type="EMBL" id="JAODIR010000030">
    <property type="protein sequence ID" value="MDD2168273.1"/>
    <property type="molecule type" value="Genomic_DNA"/>
</dbReference>
<proteinExistence type="inferred from homology"/>
<gene>
    <name evidence="8 11" type="primary">zipA</name>
    <name evidence="11" type="ORF">N5925_06630</name>
    <name evidence="12" type="ORF">QBL01_09600</name>
</gene>
<feature type="domain" description="ZipA C-terminal FtsZ-binding" evidence="10">
    <location>
        <begin position="141"/>
        <end position="270"/>
    </location>
</feature>
<dbReference type="HAMAP" id="MF_00509">
    <property type="entry name" value="ZipA"/>
    <property type="match status" value="1"/>
</dbReference>
<feature type="transmembrane region" description="Helical" evidence="8">
    <location>
        <begin position="6"/>
        <end position="24"/>
    </location>
</feature>
<evidence type="ECO:0000313" key="12">
    <source>
        <dbReference type="EMBL" id="WGE09498.1"/>
    </source>
</evidence>
<dbReference type="GO" id="GO:0005886">
    <property type="term" value="C:plasma membrane"/>
    <property type="evidence" value="ECO:0007669"/>
    <property type="project" value="UniProtKB-SubCell"/>
</dbReference>
<dbReference type="SMART" id="SM00771">
    <property type="entry name" value="ZipA_C"/>
    <property type="match status" value="1"/>
</dbReference>
<evidence type="ECO:0000256" key="2">
    <source>
        <dbReference type="ARBA" id="ARBA00022519"/>
    </source>
</evidence>
<keyword evidence="1 8" id="KW-1003">Cell membrane</keyword>
<organism evidence="11 13">
    <name type="scientific">Glaesserella parasuis</name>
    <name type="common">Haemophilus parasuis</name>
    <dbReference type="NCBI Taxonomy" id="738"/>
    <lineage>
        <taxon>Bacteria</taxon>
        <taxon>Pseudomonadati</taxon>
        <taxon>Pseudomonadota</taxon>
        <taxon>Gammaproteobacteria</taxon>
        <taxon>Pasteurellales</taxon>
        <taxon>Pasteurellaceae</taxon>
        <taxon>Glaesserella</taxon>
    </lineage>
</organism>
<dbReference type="GO" id="GO:0000917">
    <property type="term" value="P:division septum assembly"/>
    <property type="evidence" value="ECO:0007669"/>
    <property type="project" value="TreeGrafter"/>
</dbReference>
<dbReference type="Gene3D" id="3.30.1400.10">
    <property type="entry name" value="ZipA, C-terminal FtsZ-binding domain"/>
    <property type="match status" value="1"/>
</dbReference>
<dbReference type="PANTHER" id="PTHR38685">
    <property type="entry name" value="CELL DIVISION PROTEIN ZIPA"/>
    <property type="match status" value="1"/>
</dbReference>
<evidence type="ECO:0000256" key="1">
    <source>
        <dbReference type="ARBA" id="ARBA00022475"/>
    </source>
</evidence>
<dbReference type="InterPro" id="IPR007449">
    <property type="entry name" value="ZipA_FtsZ-bd_C"/>
</dbReference>
<keyword evidence="3 8" id="KW-0132">Cell division</keyword>
<reference evidence="11" key="1">
    <citation type="submission" date="2022-09" db="EMBL/GenBank/DDBJ databases">
        <title>Molecular characterization of Glaesserella parasuis strains circulating in commercial swine farms using whole-genome sequencing.</title>
        <authorList>
            <person name="Mugabi R."/>
            <person name="Clavijo M."/>
            <person name="Li G."/>
        </authorList>
    </citation>
    <scope>NUCLEOTIDE SEQUENCE</scope>
    <source>
        <strain evidence="11">0435-53</strain>
    </source>
</reference>
<dbReference type="EMBL" id="CP121769">
    <property type="protein sequence ID" value="WGE09498.1"/>
    <property type="molecule type" value="Genomic_DNA"/>
</dbReference>
<dbReference type="PANTHER" id="PTHR38685:SF1">
    <property type="entry name" value="CELL DIVISION PROTEIN ZIPA"/>
    <property type="match status" value="1"/>
</dbReference>
<dbReference type="GO" id="GO:0032153">
    <property type="term" value="C:cell division site"/>
    <property type="evidence" value="ECO:0007669"/>
    <property type="project" value="UniProtKB-UniRule"/>
</dbReference>
<dbReference type="SUPFAM" id="SSF64383">
    <property type="entry name" value="Cell-division protein ZipA, C-terminal domain"/>
    <property type="match status" value="1"/>
</dbReference>
<dbReference type="InterPro" id="IPR011919">
    <property type="entry name" value="Cell_div_ZipA"/>
</dbReference>
<keyword evidence="5 8" id="KW-1133">Transmembrane helix</keyword>
<evidence type="ECO:0000256" key="6">
    <source>
        <dbReference type="ARBA" id="ARBA00023136"/>
    </source>
</evidence>
<evidence type="ECO:0000313" key="11">
    <source>
        <dbReference type="EMBL" id="MDD2168273.1"/>
    </source>
</evidence>
<dbReference type="OrthoDB" id="7054914at2"/>
<sequence length="272" mass="30818">METHILFFILAGLLIAVLIGYSIWSARREKSRIFSNTFSTRPPSSPINNEITADIPTTLNPQGVVAQQPFNTEPPADFIQSQQEVENSVKNIRISLQTQEISQPLYQESMPESQSEAYQQNQIQEQTVQVEQVETIEQTTEHNIITLYVVAPEGVQFQGNAIVQNLEMLGFHFGEYQIFHRHLDNPASPVLFSVANMMQPGVFDLARMEQFSTVGLVFFMHLPSVGNDLANLKLMIRTVESFAQSVGGFVLDEQHQIFNEESRQNYLLRVAN</sequence>
<evidence type="ECO:0000256" key="9">
    <source>
        <dbReference type="RuleBase" id="RU003612"/>
    </source>
</evidence>
<dbReference type="Proteomes" id="UP001148834">
    <property type="component" value="Unassembled WGS sequence"/>
</dbReference>
<keyword evidence="4 8" id="KW-0812">Transmembrane</keyword>
<comment type="subcellular location">
    <subcellularLocation>
        <location evidence="8">Cell inner membrane</location>
        <topology evidence="8">Single-pass type I membrane protein</topology>
    </subcellularLocation>
    <text evidence="8">Localizes to the Z ring in an FtsZ-dependent manner.</text>
</comment>
<evidence type="ECO:0000256" key="8">
    <source>
        <dbReference type="HAMAP-Rule" id="MF_00509"/>
    </source>
</evidence>
<dbReference type="NCBIfam" id="TIGR02205">
    <property type="entry name" value="septum_zipA"/>
    <property type="match status" value="1"/>
</dbReference>
<evidence type="ECO:0000259" key="10">
    <source>
        <dbReference type="SMART" id="SM00771"/>
    </source>
</evidence>
<evidence type="ECO:0000256" key="5">
    <source>
        <dbReference type="ARBA" id="ARBA00022989"/>
    </source>
</evidence>
<dbReference type="Pfam" id="PF04354">
    <property type="entry name" value="ZipA_C"/>
    <property type="match status" value="1"/>
</dbReference>
<reference evidence="12" key="2">
    <citation type="submission" date="2023-04" db="EMBL/GenBank/DDBJ databases">
        <title>Molecular characterization of the Integrative and Conjugative elements harboring multidrug-resistance gene from Glaesserella (Haemophilus) parasuis.</title>
        <authorList>
            <person name="Che Y."/>
            <person name="Zhou L."/>
        </authorList>
    </citation>
    <scope>NUCLEOTIDE SEQUENCE</scope>
    <source>
        <strain evidence="12">Z44</strain>
    </source>
</reference>
<keyword evidence="2 8" id="KW-0997">Cell inner membrane</keyword>
<dbReference type="InterPro" id="IPR036765">
    <property type="entry name" value="ZipA_FtsZ-bd_C_sf"/>
</dbReference>